<dbReference type="InterPro" id="IPR002591">
    <property type="entry name" value="Phosphodiest/P_Trfase"/>
</dbReference>
<reference evidence="1 2" key="1">
    <citation type="journal article" date="2020" name="Microbiol. Resour. Announc.">
        <title>Complete genome sequence of Pseudomonas otitidis strain MrB4, isolated from Lake Biwa in Japan.</title>
        <authorList>
            <person name="Miyazaki K."/>
            <person name="Hase E."/>
            <person name="Maruya T."/>
        </authorList>
    </citation>
    <scope>NUCLEOTIDE SEQUENCE [LARGE SCALE GENOMIC DNA]</scope>
    <source>
        <strain evidence="1 2">MrB4</strain>
    </source>
</reference>
<dbReference type="RefSeq" id="WP_142015951.1">
    <property type="nucleotide sequence ID" value="NZ_AP022642.1"/>
</dbReference>
<sequence length="268" mass="30147">MKRKAVLVLLDGLNHPVASHAMGHLLAWCAADRAALYRLDCELPALSRPLYECILTGVPPIDSGIVHNDVSRLSRERSLFHIARDAGLSTAAAAYHWFSELYNRSPFDPARDRHTEAPELPIQYGHFYWADHYPDAHLFADAEHLRLRHSPDVLLVHPMNIDDAGHKHGLDSAQYRNAARMADVILAEYLQRWVDAGYQVMVTADHGMNVDRSHNGTLPEEREVPLFVIGDAFSLDPTARPLQTELCGTLCELLGIPHDKPFCRELLK</sequence>
<dbReference type="SUPFAM" id="SSF53649">
    <property type="entry name" value="Alkaline phosphatase-like"/>
    <property type="match status" value="1"/>
</dbReference>
<name>A0A679GJI5_9GAMM</name>
<dbReference type="AlphaFoldDB" id="A0A679GJI5"/>
<dbReference type="KEGG" id="poj:PtoMrB4_39220"/>
<evidence type="ECO:0000313" key="2">
    <source>
        <dbReference type="Proteomes" id="UP000501237"/>
    </source>
</evidence>
<dbReference type="Gene3D" id="3.40.720.10">
    <property type="entry name" value="Alkaline Phosphatase, subunit A"/>
    <property type="match status" value="1"/>
</dbReference>
<protein>
    <recommendedName>
        <fullName evidence="3">Nucleotide pyrophosphatase</fullName>
    </recommendedName>
</protein>
<dbReference type="GeneID" id="57399141"/>
<dbReference type="EMBL" id="AP022642">
    <property type="protein sequence ID" value="BCA29945.1"/>
    <property type="molecule type" value="Genomic_DNA"/>
</dbReference>
<gene>
    <name evidence="1" type="ORF">PtoMrB4_39220</name>
</gene>
<dbReference type="Proteomes" id="UP000501237">
    <property type="component" value="Chromosome"/>
</dbReference>
<organism evidence="1 2">
    <name type="scientific">Metapseudomonas otitidis</name>
    <dbReference type="NCBI Taxonomy" id="319939"/>
    <lineage>
        <taxon>Bacteria</taxon>
        <taxon>Pseudomonadati</taxon>
        <taxon>Pseudomonadota</taxon>
        <taxon>Gammaproteobacteria</taxon>
        <taxon>Pseudomonadales</taxon>
        <taxon>Pseudomonadaceae</taxon>
        <taxon>Metapseudomonas</taxon>
    </lineage>
</organism>
<dbReference type="Pfam" id="PF01663">
    <property type="entry name" value="Phosphodiest"/>
    <property type="match status" value="1"/>
</dbReference>
<accession>A0A679GJI5</accession>
<evidence type="ECO:0008006" key="3">
    <source>
        <dbReference type="Google" id="ProtNLM"/>
    </source>
</evidence>
<evidence type="ECO:0000313" key="1">
    <source>
        <dbReference type="EMBL" id="BCA29945.1"/>
    </source>
</evidence>
<dbReference type="InterPro" id="IPR017850">
    <property type="entry name" value="Alkaline_phosphatase_core_sf"/>
</dbReference>
<proteinExistence type="predicted"/>